<keyword evidence="1" id="KW-0472">Membrane</keyword>
<name>A0A3B0U2R0_9ZZZZ</name>
<feature type="non-terminal residue" evidence="2">
    <location>
        <position position="1"/>
    </location>
</feature>
<proteinExistence type="predicted"/>
<feature type="transmembrane region" description="Helical" evidence="1">
    <location>
        <begin position="15"/>
        <end position="35"/>
    </location>
</feature>
<feature type="transmembrane region" description="Helical" evidence="1">
    <location>
        <begin position="150"/>
        <end position="167"/>
    </location>
</feature>
<evidence type="ECO:0000313" key="2">
    <source>
        <dbReference type="EMBL" id="VAW24568.1"/>
    </source>
</evidence>
<evidence type="ECO:0000256" key="1">
    <source>
        <dbReference type="SAM" id="Phobius"/>
    </source>
</evidence>
<feature type="transmembrane region" description="Helical" evidence="1">
    <location>
        <begin position="117"/>
        <end position="138"/>
    </location>
</feature>
<dbReference type="EMBL" id="UOEQ01000540">
    <property type="protein sequence ID" value="VAW24568.1"/>
    <property type="molecule type" value="Genomic_DNA"/>
</dbReference>
<feature type="transmembrane region" description="Helical" evidence="1">
    <location>
        <begin position="80"/>
        <end position="105"/>
    </location>
</feature>
<keyword evidence="1" id="KW-0812">Transmembrane</keyword>
<accession>A0A3B0U2R0</accession>
<sequence length="185" mass="20954">DGTINDFVRAHYVPIPAPIVLHIVFGTLFSALAPFQFSQGIRNRWPTWHRWSGRTVFVSGIILGLSAMWMVLYFPPSGGVIMSFGLFISGAAVIASLLLALRAILSGRVPVHRAWMMRTVAIMFGALTPILFQIPLFFILEEFPDFISEWERLFGMALNLLFVEWLLRRRPTQKSGLMTKTKETV</sequence>
<protein>
    <recommendedName>
        <fullName evidence="3">DUF2306 domain-containing protein</fullName>
    </recommendedName>
</protein>
<dbReference type="InterPro" id="IPR018750">
    <property type="entry name" value="DUF2306_membrane"/>
</dbReference>
<evidence type="ECO:0008006" key="3">
    <source>
        <dbReference type="Google" id="ProtNLM"/>
    </source>
</evidence>
<organism evidence="2">
    <name type="scientific">hydrothermal vent metagenome</name>
    <dbReference type="NCBI Taxonomy" id="652676"/>
    <lineage>
        <taxon>unclassified sequences</taxon>
        <taxon>metagenomes</taxon>
        <taxon>ecological metagenomes</taxon>
    </lineage>
</organism>
<gene>
    <name evidence="2" type="ORF">MNBD_ALPHA11-1563</name>
</gene>
<keyword evidence="1" id="KW-1133">Transmembrane helix</keyword>
<dbReference type="AlphaFoldDB" id="A0A3B0U2R0"/>
<feature type="transmembrane region" description="Helical" evidence="1">
    <location>
        <begin position="56"/>
        <end position="74"/>
    </location>
</feature>
<dbReference type="Pfam" id="PF10067">
    <property type="entry name" value="DUF2306"/>
    <property type="match status" value="1"/>
</dbReference>
<reference evidence="2" key="1">
    <citation type="submission" date="2018-06" db="EMBL/GenBank/DDBJ databases">
        <authorList>
            <person name="Zhirakovskaya E."/>
        </authorList>
    </citation>
    <scope>NUCLEOTIDE SEQUENCE</scope>
</reference>